<comment type="caution">
    <text evidence="3">The sequence shown here is derived from an EMBL/GenBank/DDBJ whole genome shotgun (WGS) entry which is preliminary data.</text>
</comment>
<accession>L7LBF4</accession>
<name>L7LBF4_9ACTN</name>
<dbReference type="STRING" id="1121927.GOHSU_36_00020"/>
<sequence>MTVPTPSWLTDFAIPGEAAGVVLALDFGDTGLWAARLNPDLTVAATATEPRITPAVLDLRIASYLRQSEAVPDAEDPAVFAELLDVCRRARERLIDRDSAMLMGTRKLRLVTISLDTVMAATVPEVNRTHGLLVELAGREPVAAIFLGPGTDEWPGLWEALTDRGFALLLPDDEFPATYAGDEASTGLLDAVPAGPPSLAWAAAEDDGNAQTGLIGADGGTSLDAADLDPSISRRGRLVIAAAAAVLAAAAGVGVAMATLGGSSSKKEPPVAASTAGPSAPGDDVVEQNAETTVVTAAEPADVRAARSSMKRYSPPTSSATSSPAPSTSRTSEAPPGPEPKPKPRPPRRTIPNPIPGLPPIVIG</sequence>
<keyword evidence="2" id="KW-0812">Transmembrane</keyword>
<evidence type="ECO:0000256" key="2">
    <source>
        <dbReference type="SAM" id="Phobius"/>
    </source>
</evidence>
<evidence type="ECO:0000313" key="4">
    <source>
        <dbReference type="Proteomes" id="UP000053405"/>
    </source>
</evidence>
<dbReference type="OrthoDB" id="4578010at2"/>
<dbReference type="AlphaFoldDB" id="L7LBF4"/>
<organism evidence="3 4">
    <name type="scientific">Gordonia hirsuta DSM 44140 = NBRC 16056</name>
    <dbReference type="NCBI Taxonomy" id="1121927"/>
    <lineage>
        <taxon>Bacteria</taxon>
        <taxon>Bacillati</taxon>
        <taxon>Actinomycetota</taxon>
        <taxon>Actinomycetes</taxon>
        <taxon>Mycobacteriales</taxon>
        <taxon>Gordoniaceae</taxon>
        <taxon>Gordonia</taxon>
    </lineage>
</organism>
<feature type="transmembrane region" description="Helical" evidence="2">
    <location>
        <begin position="238"/>
        <end position="260"/>
    </location>
</feature>
<keyword evidence="4" id="KW-1185">Reference proteome</keyword>
<proteinExistence type="predicted"/>
<keyword evidence="2" id="KW-0472">Membrane</keyword>
<feature type="compositionally biased region" description="Low complexity" evidence="1">
    <location>
        <begin position="287"/>
        <end position="299"/>
    </location>
</feature>
<dbReference type="Proteomes" id="UP000053405">
    <property type="component" value="Unassembled WGS sequence"/>
</dbReference>
<gene>
    <name evidence="3" type="ORF">GOHSU_36_00020</name>
</gene>
<feature type="compositionally biased region" description="Low complexity" evidence="1">
    <location>
        <begin position="314"/>
        <end position="334"/>
    </location>
</feature>
<evidence type="ECO:0000313" key="3">
    <source>
        <dbReference type="EMBL" id="GAC58259.1"/>
    </source>
</evidence>
<dbReference type="RefSeq" id="WP_005942110.1">
    <property type="nucleotide sequence ID" value="NZ_ATVK01000057.1"/>
</dbReference>
<feature type="region of interest" description="Disordered" evidence="1">
    <location>
        <begin position="261"/>
        <end position="364"/>
    </location>
</feature>
<feature type="compositionally biased region" description="Pro residues" evidence="1">
    <location>
        <begin position="353"/>
        <end position="364"/>
    </location>
</feature>
<dbReference type="eggNOG" id="ENOG5033RFN">
    <property type="taxonomic scope" value="Bacteria"/>
</dbReference>
<protein>
    <submittedName>
        <fullName evidence="3">Uncharacterized protein</fullName>
    </submittedName>
</protein>
<dbReference type="EMBL" id="BANT01000036">
    <property type="protein sequence ID" value="GAC58259.1"/>
    <property type="molecule type" value="Genomic_DNA"/>
</dbReference>
<evidence type="ECO:0000256" key="1">
    <source>
        <dbReference type="SAM" id="MobiDB-lite"/>
    </source>
</evidence>
<keyword evidence="2" id="KW-1133">Transmembrane helix</keyword>
<reference evidence="3 4" key="1">
    <citation type="submission" date="2012-12" db="EMBL/GenBank/DDBJ databases">
        <title>Whole genome shotgun sequence of Gordonia hirsuta NBRC 16056.</title>
        <authorList>
            <person name="Isaki-Nakamura S."/>
            <person name="Hosoyama A."/>
            <person name="Tsuchikane K."/>
            <person name="Katsumata H."/>
            <person name="Baba S."/>
            <person name="Yamazaki S."/>
            <person name="Fujita N."/>
        </authorList>
    </citation>
    <scope>NUCLEOTIDE SEQUENCE [LARGE SCALE GENOMIC DNA]</scope>
    <source>
        <strain evidence="3 4">NBRC 16056</strain>
    </source>
</reference>